<dbReference type="PANTHER" id="PTHR42643">
    <property type="entry name" value="IONOTROPIC RECEPTOR 20A-RELATED"/>
    <property type="match status" value="1"/>
</dbReference>
<name>A0AAW1TXM5_9CUCU</name>
<keyword evidence="10" id="KW-1071">Ligand-gated ion channel</keyword>
<evidence type="ECO:0000256" key="6">
    <source>
        <dbReference type="ARBA" id="ARBA00023065"/>
    </source>
</evidence>
<keyword evidence="15" id="KW-1185">Reference proteome</keyword>
<comment type="subcellular location">
    <subcellularLocation>
        <location evidence="1">Cell membrane</location>
        <topology evidence="1">Multi-pass membrane protein</topology>
    </subcellularLocation>
</comment>
<evidence type="ECO:0000256" key="8">
    <source>
        <dbReference type="ARBA" id="ARBA00023170"/>
    </source>
</evidence>
<keyword evidence="3" id="KW-1003">Cell membrane</keyword>
<protein>
    <recommendedName>
        <fullName evidence="13">Ionotropic glutamate receptor L-glutamate and glycine-binding domain-containing protein</fullName>
    </recommendedName>
</protein>
<accession>A0AAW1TXM5</accession>
<evidence type="ECO:0000256" key="12">
    <source>
        <dbReference type="SAM" id="Phobius"/>
    </source>
</evidence>
<reference evidence="14 15" key="1">
    <citation type="submission" date="2023-03" db="EMBL/GenBank/DDBJ databases">
        <title>Genome insight into feeding habits of ladybird beetles.</title>
        <authorList>
            <person name="Li H.-S."/>
            <person name="Huang Y.-H."/>
            <person name="Pang H."/>
        </authorList>
    </citation>
    <scope>NUCLEOTIDE SEQUENCE [LARGE SCALE GENOMIC DNA]</scope>
    <source>
        <strain evidence="14">SYSU_2023b</strain>
        <tissue evidence="14">Whole body</tissue>
    </source>
</reference>
<evidence type="ECO:0000256" key="3">
    <source>
        <dbReference type="ARBA" id="ARBA00022475"/>
    </source>
</evidence>
<feature type="transmembrane region" description="Helical" evidence="12">
    <location>
        <begin position="173"/>
        <end position="192"/>
    </location>
</feature>
<keyword evidence="7 12" id="KW-0472">Membrane</keyword>
<evidence type="ECO:0000313" key="15">
    <source>
        <dbReference type="Proteomes" id="UP001431783"/>
    </source>
</evidence>
<evidence type="ECO:0000256" key="7">
    <source>
        <dbReference type="ARBA" id="ARBA00023136"/>
    </source>
</evidence>
<dbReference type="Gene3D" id="3.40.190.10">
    <property type="entry name" value="Periplasmic binding protein-like II"/>
    <property type="match status" value="1"/>
</dbReference>
<evidence type="ECO:0000256" key="10">
    <source>
        <dbReference type="ARBA" id="ARBA00023286"/>
    </source>
</evidence>
<keyword evidence="8" id="KW-0675">Receptor</keyword>
<dbReference type="Pfam" id="PF10613">
    <property type="entry name" value="Lig_chan-Glu_bd"/>
    <property type="match status" value="1"/>
</dbReference>
<evidence type="ECO:0000313" key="14">
    <source>
        <dbReference type="EMBL" id="KAK9873345.1"/>
    </source>
</evidence>
<dbReference type="Gene3D" id="1.10.287.70">
    <property type="match status" value="1"/>
</dbReference>
<keyword evidence="11" id="KW-0407">Ion channel</keyword>
<comment type="caution">
    <text evidence="14">The sequence shown here is derived from an EMBL/GenBank/DDBJ whole genome shotgun (WGS) entry which is preliminary data.</text>
</comment>
<dbReference type="PANTHER" id="PTHR42643:SF35">
    <property type="entry name" value="IONOTROPIC RECEPTOR 68A, ISOFORM A"/>
    <property type="match status" value="1"/>
</dbReference>
<dbReference type="AlphaFoldDB" id="A0AAW1TXM5"/>
<evidence type="ECO:0000256" key="9">
    <source>
        <dbReference type="ARBA" id="ARBA00023180"/>
    </source>
</evidence>
<feature type="transmembrane region" description="Helical" evidence="12">
    <location>
        <begin position="212"/>
        <end position="233"/>
    </location>
</feature>
<keyword evidence="5 12" id="KW-1133">Transmembrane helix</keyword>
<proteinExistence type="predicted"/>
<organism evidence="14 15">
    <name type="scientific">Henosepilachna vigintioctopunctata</name>
    <dbReference type="NCBI Taxonomy" id="420089"/>
    <lineage>
        <taxon>Eukaryota</taxon>
        <taxon>Metazoa</taxon>
        <taxon>Ecdysozoa</taxon>
        <taxon>Arthropoda</taxon>
        <taxon>Hexapoda</taxon>
        <taxon>Insecta</taxon>
        <taxon>Pterygota</taxon>
        <taxon>Neoptera</taxon>
        <taxon>Endopterygota</taxon>
        <taxon>Coleoptera</taxon>
        <taxon>Polyphaga</taxon>
        <taxon>Cucujiformia</taxon>
        <taxon>Coccinelloidea</taxon>
        <taxon>Coccinellidae</taxon>
        <taxon>Epilachninae</taxon>
        <taxon>Epilachnini</taxon>
        <taxon>Henosepilachna</taxon>
    </lineage>
</organism>
<evidence type="ECO:0000256" key="2">
    <source>
        <dbReference type="ARBA" id="ARBA00022448"/>
    </source>
</evidence>
<evidence type="ECO:0000259" key="13">
    <source>
        <dbReference type="Pfam" id="PF10613"/>
    </source>
</evidence>
<dbReference type="Proteomes" id="UP001431783">
    <property type="component" value="Unassembled WGS sequence"/>
</dbReference>
<dbReference type="InterPro" id="IPR019594">
    <property type="entry name" value="Glu/Gly-bd"/>
</dbReference>
<dbReference type="GO" id="GO:0005886">
    <property type="term" value="C:plasma membrane"/>
    <property type="evidence" value="ECO:0007669"/>
    <property type="project" value="UniProtKB-SubCell"/>
</dbReference>
<feature type="transmembrane region" description="Helical" evidence="12">
    <location>
        <begin position="90"/>
        <end position="110"/>
    </location>
</feature>
<keyword evidence="4 12" id="KW-0812">Transmembrane</keyword>
<evidence type="ECO:0000256" key="4">
    <source>
        <dbReference type="ARBA" id="ARBA00022692"/>
    </source>
</evidence>
<dbReference type="InterPro" id="IPR052192">
    <property type="entry name" value="Insect_Ionotropic_Sensory_Rcpt"/>
</dbReference>
<gene>
    <name evidence="14" type="ORF">WA026_022150</name>
</gene>
<evidence type="ECO:0000256" key="11">
    <source>
        <dbReference type="ARBA" id="ARBA00023303"/>
    </source>
</evidence>
<keyword evidence="2" id="KW-0813">Transport</keyword>
<keyword evidence="9" id="KW-0325">Glycoprotein</keyword>
<sequence length="238" mass="27360">MNFKYQIYESKNADTELWGRKDSGTKYTGLIGEIIYSHADIALGDLYYIPTILNLMDLSIPYNTECLTFVTPEALTDNSWKTLLLPLSGYMWLAVCLCLVVSATSFYLLAKFHDHVSNLKQKNEKRVENTIHIKKKKVITLNLYPEAEKMDDDTKYNIMKGQYDKPIKEGRPVGLYLFTDPVNCLLYTYSMLLLVSLPKLPTGWSLRILTGWYWLYCLLVVVAYRSSLTAILARPVAR</sequence>
<evidence type="ECO:0000256" key="1">
    <source>
        <dbReference type="ARBA" id="ARBA00004651"/>
    </source>
</evidence>
<keyword evidence="6" id="KW-0406">Ion transport</keyword>
<dbReference type="EMBL" id="JARQZJ010000018">
    <property type="protein sequence ID" value="KAK9873345.1"/>
    <property type="molecule type" value="Genomic_DNA"/>
</dbReference>
<dbReference type="SUPFAM" id="SSF53850">
    <property type="entry name" value="Periplasmic binding protein-like II"/>
    <property type="match status" value="1"/>
</dbReference>
<feature type="domain" description="Ionotropic glutamate receptor L-glutamate and glycine-binding" evidence="13">
    <location>
        <begin position="1"/>
        <end position="70"/>
    </location>
</feature>
<evidence type="ECO:0000256" key="5">
    <source>
        <dbReference type="ARBA" id="ARBA00022989"/>
    </source>
</evidence>